<dbReference type="PRINTS" id="PR00633">
    <property type="entry name" value="RCCNDNSATION"/>
</dbReference>
<evidence type="ECO:0000256" key="2">
    <source>
        <dbReference type="PROSITE-ProRule" id="PRU00235"/>
    </source>
</evidence>
<evidence type="ECO:0000313" key="3">
    <source>
        <dbReference type="Proteomes" id="UP000887566"/>
    </source>
</evidence>
<dbReference type="InterPro" id="IPR009091">
    <property type="entry name" value="RCC1/BLIP-II"/>
</dbReference>
<dbReference type="SUPFAM" id="SSF50985">
    <property type="entry name" value="RCC1/BLIP-II"/>
    <property type="match status" value="1"/>
</dbReference>
<dbReference type="AlphaFoldDB" id="A0A914UP49"/>
<accession>A0A914UP49</accession>
<proteinExistence type="predicted"/>
<dbReference type="PANTHER" id="PTHR22872">
    <property type="entry name" value="BTK-BINDING PROTEIN-RELATED"/>
    <property type="match status" value="1"/>
</dbReference>
<dbReference type="InterPro" id="IPR051625">
    <property type="entry name" value="Signaling_Regulatory_Domain"/>
</dbReference>
<feature type="repeat" description="RCC1" evidence="2">
    <location>
        <begin position="110"/>
        <end position="177"/>
    </location>
</feature>
<dbReference type="PROSITE" id="PS50012">
    <property type="entry name" value="RCC1_3"/>
    <property type="match status" value="2"/>
</dbReference>
<dbReference type="Pfam" id="PF00415">
    <property type="entry name" value="RCC1"/>
    <property type="match status" value="2"/>
</dbReference>
<keyword evidence="3" id="KW-1185">Reference proteome</keyword>
<protein>
    <submittedName>
        <fullName evidence="4">Regulator of chromosome condensation 1</fullName>
    </submittedName>
</protein>
<evidence type="ECO:0000313" key="4">
    <source>
        <dbReference type="WBParaSite" id="PSAMB.scaffold11294size3459.g34039.t1"/>
    </source>
</evidence>
<evidence type="ECO:0000256" key="1">
    <source>
        <dbReference type="ARBA" id="ARBA00022737"/>
    </source>
</evidence>
<feature type="repeat" description="RCC1" evidence="2">
    <location>
        <begin position="56"/>
        <end position="109"/>
    </location>
</feature>
<keyword evidence="1" id="KW-0677">Repeat</keyword>
<sequence length="182" mass="18983">MFGKGSDGALGFGLDLSNKSEPTWLKCDALITADVVDVSCSVGEHRGHTLVLTSCGTVFAFGSNYNGKLGVGDQETRLTPSRIPAEYLDNQPVVAISAGGVHSGAIVADGRVFTWGCGKDGRLGHPDFQAAPNSYHETRPKEVAAITKILGSTRRKSGGLVSCDVGGTNFATHITTDQSTLS</sequence>
<name>A0A914UP49_9BILA</name>
<dbReference type="Gene3D" id="2.130.10.30">
    <property type="entry name" value="Regulator of chromosome condensation 1/beta-lactamase-inhibitor protein II"/>
    <property type="match status" value="1"/>
</dbReference>
<dbReference type="Proteomes" id="UP000887566">
    <property type="component" value="Unplaced"/>
</dbReference>
<dbReference type="InterPro" id="IPR000408">
    <property type="entry name" value="Reg_chr_condens"/>
</dbReference>
<organism evidence="3 4">
    <name type="scientific">Plectus sambesii</name>
    <dbReference type="NCBI Taxonomy" id="2011161"/>
    <lineage>
        <taxon>Eukaryota</taxon>
        <taxon>Metazoa</taxon>
        <taxon>Ecdysozoa</taxon>
        <taxon>Nematoda</taxon>
        <taxon>Chromadorea</taxon>
        <taxon>Plectida</taxon>
        <taxon>Plectina</taxon>
        <taxon>Plectoidea</taxon>
        <taxon>Plectidae</taxon>
        <taxon>Plectus</taxon>
    </lineage>
</organism>
<reference evidence="4" key="1">
    <citation type="submission" date="2022-11" db="UniProtKB">
        <authorList>
            <consortium name="WormBaseParasite"/>
        </authorList>
    </citation>
    <scope>IDENTIFICATION</scope>
</reference>
<dbReference type="WBParaSite" id="PSAMB.scaffold11294size3459.g34039.t1">
    <property type="protein sequence ID" value="PSAMB.scaffold11294size3459.g34039.t1"/>
    <property type="gene ID" value="PSAMB.scaffold11294size3459.g34039"/>
</dbReference>